<dbReference type="Gene3D" id="3.10.180.50">
    <property type="match status" value="1"/>
</dbReference>
<dbReference type="AlphaFoldDB" id="A0A2N7TR91"/>
<sequence length="255" mass="28794">MQREEFVQQLWLDYVHQHPDIGGLRLWPVEAPAEYLSILTLNHGPYGMDALLPTLAHFGYRLQHRHAMADRGLLVSLLSPPGDEAWLVLAELQLGTLSRAPRRRLESLVAQTPPEDRRGQNLLCRGRPWPMPDWPTYQALCQAHPLAGWLSVMGPRMHHAGFDCQRLGHDLADLDTRMGEVGLAGNPDRHHGIFPVSPLLGYRFYPTCSQRLAFAEGDEHRIELGGLALVQKQVSANQERAVELLLPHHTRCEMS</sequence>
<protein>
    <recommendedName>
        <fullName evidence="6">2-oxoadipate dioxygenase/decarboxylase</fullName>
        <ecNumber evidence="6">1.13.11.93</ecNumber>
    </recommendedName>
    <alternativeName>
        <fullName evidence="7">2-hydroxyglutarate synthase</fullName>
    </alternativeName>
</protein>
<comment type="cofactor">
    <cofactor evidence="1">
        <name>Fe(2+)</name>
        <dbReference type="ChEBI" id="CHEBI:29033"/>
    </cofactor>
</comment>
<evidence type="ECO:0000256" key="2">
    <source>
        <dbReference type="ARBA" id="ARBA00022964"/>
    </source>
</evidence>
<dbReference type="Proteomes" id="UP000235346">
    <property type="component" value="Unassembled WGS sequence"/>
</dbReference>
<dbReference type="EC" id="1.13.11.93" evidence="6"/>
<keyword evidence="2" id="KW-0223">Dioxygenase</keyword>
<dbReference type="RefSeq" id="WP_102626875.1">
    <property type="nucleotide sequence ID" value="NZ_PDOH01000007.1"/>
</dbReference>
<keyword evidence="4" id="KW-0408">Iron</keyword>
<evidence type="ECO:0000256" key="4">
    <source>
        <dbReference type="ARBA" id="ARBA00023004"/>
    </source>
</evidence>
<dbReference type="GO" id="GO:0051213">
    <property type="term" value="F:dioxygenase activity"/>
    <property type="evidence" value="ECO:0007669"/>
    <property type="project" value="UniProtKB-KW"/>
</dbReference>
<keyword evidence="3" id="KW-0560">Oxidoreductase</keyword>
<evidence type="ECO:0000313" key="8">
    <source>
        <dbReference type="EMBL" id="PMR70711.1"/>
    </source>
</evidence>
<evidence type="ECO:0000256" key="1">
    <source>
        <dbReference type="ARBA" id="ARBA00001954"/>
    </source>
</evidence>
<proteinExistence type="inferred from homology"/>
<dbReference type="OrthoDB" id="506370at2"/>
<gene>
    <name evidence="8" type="ORF">C1H66_05385</name>
</gene>
<comment type="similarity">
    <text evidence="5">Belongs to the 2-oxoadipate dioxygenase/decarboxylase family.</text>
</comment>
<evidence type="ECO:0000256" key="6">
    <source>
        <dbReference type="ARBA" id="ARBA00035023"/>
    </source>
</evidence>
<accession>A0A2N7TR91</accession>
<reference evidence="8 9" key="1">
    <citation type="submission" date="2018-01" db="EMBL/GenBank/DDBJ databases">
        <title>Halomonas endophytica sp. nov., isolated from storage liquid in the stems of Populus euphratica.</title>
        <authorList>
            <person name="Chen C."/>
        </authorList>
    </citation>
    <scope>NUCLEOTIDE SEQUENCE [LARGE SCALE GENOMIC DNA]</scope>
    <source>
        <strain evidence="8 9">DSM 26881</strain>
    </source>
</reference>
<comment type="caution">
    <text evidence="8">The sequence shown here is derived from an EMBL/GenBank/DDBJ whole genome shotgun (WGS) entry which is preliminary data.</text>
</comment>
<dbReference type="EMBL" id="PNRE01000025">
    <property type="protein sequence ID" value="PMR70711.1"/>
    <property type="molecule type" value="Genomic_DNA"/>
</dbReference>
<dbReference type="InterPro" id="IPR009770">
    <property type="entry name" value="HGLS"/>
</dbReference>
<keyword evidence="9" id="KW-1185">Reference proteome</keyword>
<evidence type="ECO:0000256" key="5">
    <source>
        <dbReference type="ARBA" id="ARBA00035013"/>
    </source>
</evidence>
<dbReference type="SMART" id="SM01150">
    <property type="entry name" value="DUF1338"/>
    <property type="match status" value="1"/>
</dbReference>
<evidence type="ECO:0000313" key="9">
    <source>
        <dbReference type="Proteomes" id="UP000235346"/>
    </source>
</evidence>
<evidence type="ECO:0000256" key="7">
    <source>
        <dbReference type="ARBA" id="ARBA00035045"/>
    </source>
</evidence>
<name>A0A2N7TR91_9GAMM</name>
<evidence type="ECO:0000256" key="3">
    <source>
        <dbReference type="ARBA" id="ARBA00023002"/>
    </source>
</evidence>
<organism evidence="8 9">
    <name type="scientific">Halomonas heilongjiangensis</name>
    <dbReference type="NCBI Taxonomy" id="1387883"/>
    <lineage>
        <taxon>Bacteria</taxon>
        <taxon>Pseudomonadati</taxon>
        <taxon>Pseudomonadota</taxon>
        <taxon>Gammaproteobacteria</taxon>
        <taxon>Oceanospirillales</taxon>
        <taxon>Halomonadaceae</taxon>
        <taxon>Halomonas</taxon>
    </lineage>
</organism>